<comment type="caution">
    <text evidence="1">The sequence shown here is derived from an EMBL/GenBank/DDBJ whole genome shotgun (WGS) entry which is preliminary data.</text>
</comment>
<dbReference type="Proteomes" id="UP001482620">
    <property type="component" value="Unassembled WGS sequence"/>
</dbReference>
<gene>
    <name evidence="1" type="ORF">ILYODFUR_013658</name>
</gene>
<accession>A0ABV0TVJ8</accession>
<keyword evidence="2" id="KW-1185">Reference proteome</keyword>
<reference evidence="1 2" key="1">
    <citation type="submission" date="2021-06" db="EMBL/GenBank/DDBJ databases">
        <authorList>
            <person name="Palmer J.M."/>
        </authorList>
    </citation>
    <scope>NUCLEOTIDE SEQUENCE [LARGE SCALE GENOMIC DNA]</scope>
    <source>
        <strain evidence="2">if_2019</strain>
        <tissue evidence="1">Muscle</tissue>
    </source>
</reference>
<evidence type="ECO:0000313" key="2">
    <source>
        <dbReference type="Proteomes" id="UP001482620"/>
    </source>
</evidence>
<proteinExistence type="predicted"/>
<evidence type="ECO:0000313" key="1">
    <source>
        <dbReference type="EMBL" id="MEQ2236516.1"/>
    </source>
</evidence>
<dbReference type="EMBL" id="JAHRIQ010047460">
    <property type="protein sequence ID" value="MEQ2236516.1"/>
    <property type="molecule type" value="Genomic_DNA"/>
</dbReference>
<sequence>MVSKPGSVGYAIIGKTANWTDVQKSCGGCPEVMDILHKEGKPQKVIPKEASCSQSAVSKRIHRKLSGRKSDTWATSLLPGLRRKITGLFLSGLKSSFQMKVKFAFHLEIKVPESGRRVEKHRIHTARSPV</sequence>
<protein>
    <submittedName>
        <fullName evidence="1">Uncharacterized protein</fullName>
    </submittedName>
</protein>
<name>A0ABV0TVJ8_9TELE</name>
<organism evidence="1 2">
    <name type="scientific">Ilyodon furcidens</name>
    <name type="common">goldbreast splitfin</name>
    <dbReference type="NCBI Taxonomy" id="33524"/>
    <lineage>
        <taxon>Eukaryota</taxon>
        <taxon>Metazoa</taxon>
        <taxon>Chordata</taxon>
        <taxon>Craniata</taxon>
        <taxon>Vertebrata</taxon>
        <taxon>Euteleostomi</taxon>
        <taxon>Actinopterygii</taxon>
        <taxon>Neopterygii</taxon>
        <taxon>Teleostei</taxon>
        <taxon>Neoteleostei</taxon>
        <taxon>Acanthomorphata</taxon>
        <taxon>Ovalentaria</taxon>
        <taxon>Atherinomorphae</taxon>
        <taxon>Cyprinodontiformes</taxon>
        <taxon>Goodeidae</taxon>
        <taxon>Ilyodon</taxon>
    </lineage>
</organism>